<dbReference type="InterPro" id="IPR038497">
    <property type="entry name" value="ATPase_V1-cplx_hsu_C_sf"/>
</dbReference>
<dbReference type="PANTHER" id="PTHR10698">
    <property type="entry name" value="V-TYPE PROTON ATPASE SUBUNIT H"/>
    <property type="match status" value="1"/>
</dbReference>
<dbReference type="Pfam" id="PF03224">
    <property type="entry name" value="V-ATPase_H_N"/>
    <property type="match status" value="1"/>
</dbReference>
<dbReference type="InterPro" id="IPR011989">
    <property type="entry name" value="ARM-like"/>
</dbReference>
<dbReference type="GO" id="GO:0000329">
    <property type="term" value="C:fungal-type vacuole membrane"/>
    <property type="evidence" value="ECO:0007669"/>
    <property type="project" value="TreeGrafter"/>
</dbReference>
<dbReference type="InterPro" id="IPR011987">
    <property type="entry name" value="ATPase_V1-cplx_hsu_C"/>
</dbReference>
<reference evidence="7" key="1">
    <citation type="submission" date="2021-10" db="EMBL/GenBank/DDBJ databases">
        <title>De novo Genome Assembly of Clathrus columnatus (Basidiomycota, Fungi) Using Illumina and Nanopore Sequence Data.</title>
        <authorList>
            <person name="Ogiso-Tanaka E."/>
            <person name="Itagaki H."/>
            <person name="Hosoya T."/>
            <person name="Hosaka K."/>
        </authorList>
    </citation>
    <scope>NUCLEOTIDE SEQUENCE</scope>
    <source>
        <strain evidence="7">MO-923</strain>
    </source>
</reference>
<dbReference type="EMBL" id="BPWL01000007">
    <property type="protein sequence ID" value="GJJ12509.1"/>
    <property type="molecule type" value="Genomic_DNA"/>
</dbReference>
<organism evidence="7 8">
    <name type="scientific">Clathrus columnatus</name>
    <dbReference type="NCBI Taxonomy" id="1419009"/>
    <lineage>
        <taxon>Eukaryota</taxon>
        <taxon>Fungi</taxon>
        <taxon>Dikarya</taxon>
        <taxon>Basidiomycota</taxon>
        <taxon>Agaricomycotina</taxon>
        <taxon>Agaricomycetes</taxon>
        <taxon>Phallomycetidae</taxon>
        <taxon>Phallales</taxon>
        <taxon>Clathraceae</taxon>
        <taxon>Clathrus</taxon>
    </lineage>
</organism>
<evidence type="ECO:0000313" key="7">
    <source>
        <dbReference type="EMBL" id="GJJ12509.1"/>
    </source>
</evidence>
<dbReference type="AlphaFoldDB" id="A0AAV5ACY3"/>
<sequence length="432" mass="49075">MSVSIISNSYLDETSSKIRSKPVPWEGYQRAGLLTQEELGLIKRVDRQSRAKVESILVASAQTYAQLYLNLLKKLNRVDTVQYLLVVIGDTVTDHEERLPLFTGAVETDPELPYMPLLSALEISDEFIQLKALQLIAAFLASDPANISQEILTSVLNLIANLIQSSSPNKLDIAVQCLELLLTRSEVRLAAWKKTEILSGLTDILKSNPNPQMTYQIGFCLWLMSFETKYDIIPILTNVAQSAIKVKVIRIIIATLRNLVFKAPSQNLPAMFVAKLLPFIVNLLGRKWSDDEILEDLQYLRDELTAHFQNLTTYDEYISELTSGHLSWSPVHTSDAFWNENAMRLNEKDYEHLKSLIRLLKESDDSLVLAVAAQDIGQYVKHYDRGKRVMPRIIDDLGAKRRVMELMTHTNPDVRYQALISVQYLVSAPWKK</sequence>
<protein>
    <recommendedName>
        <fullName evidence="5">V-type proton ATPase subunit H</fullName>
    </recommendedName>
</protein>
<keyword evidence="3 5" id="KW-0375">Hydrogen ion transport</keyword>
<dbReference type="InterPro" id="IPR004908">
    <property type="entry name" value="ATPase_V1-cplx_hsu"/>
</dbReference>
<feature type="domain" description="ATPase V1 complex subunit H C-terminal" evidence="6">
    <location>
        <begin position="310"/>
        <end position="430"/>
    </location>
</feature>
<gene>
    <name evidence="7" type="ORF">Clacol_006752</name>
</gene>
<dbReference type="GO" id="GO:0046961">
    <property type="term" value="F:proton-transporting ATPase activity, rotational mechanism"/>
    <property type="evidence" value="ECO:0007669"/>
    <property type="project" value="UniProtKB-UniRule"/>
</dbReference>
<comment type="subunit">
    <text evidence="5">V-ATPase is a heteromultimeric enzyme made up of two complexes: the ATP-hydrolytic V1 complex and the proton translocation V0 complex.</text>
</comment>
<keyword evidence="8" id="KW-1185">Reference proteome</keyword>
<dbReference type="Proteomes" id="UP001050691">
    <property type="component" value="Unassembled WGS sequence"/>
</dbReference>
<dbReference type="GO" id="GO:0000221">
    <property type="term" value="C:vacuolar proton-transporting V-type ATPase, V1 domain"/>
    <property type="evidence" value="ECO:0007669"/>
    <property type="project" value="UniProtKB-UniRule"/>
</dbReference>
<dbReference type="InterPro" id="IPR016024">
    <property type="entry name" value="ARM-type_fold"/>
</dbReference>
<evidence type="ECO:0000259" key="6">
    <source>
        <dbReference type="Pfam" id="PF11698"/>
    </source>
</evidence>
<comment type="function">
    <text evidence="5">Subunit of the V1 complex of vacuolar(H+)-ATPase (V-ATPase), a multisubunit enzyme composed of a peripheral complex (V1) that hydrolyzes ATP and a membrane integral complex (V0) that translocates protons. V-ATPase is responsible for acidifying and maintaining the pH of intracellular compartments.</text>
</comment>
<keyword evidence="4 5" id="KW-0406">Ion transport</keyword>
<proteinExistence type="inferred from homology"/>
<evidence type="ECO:0000256" key="1">
    <source>
        <dbReference type="ARBA" id="ARBA00008613"/>
    </source>
</evidence>
<dbReference type="SUPFAM" id="SSF48371">
    <property type="entry name" value="ARM repeat"/>
    <property type="match status" value="1"/>
</dbReference>
<evidence type="ECO:0000313" key="8">
    <source>
        <dbReference type="Proteomes" id="UP001050691"/>
    </source>
</evidence>
<keyword evidence="2 5" id="KW-0813">Transport</keyword>
<evidence type="ECO:0000256" key="4">
    <source>
        <dbReference type="ARBA" id="ARBA00023065"/>
    </source>
</evidence>
<dbReference type="Pfam" id="PF11698">
    <property type="entry name" value="V-ATPase_H_C"/>
    <property type="match status" value="1"/>
</dbReference>
<comment type="similarity">
    <text evidence="1 5">Belongs to the V-ATPase H subunit family.</text>
</comment>
<evidence type="ECO:0000256" key="3">
    <source>
        <dbReference type="ARBA" id="ARBA00022781"/>
    </source>
</evidence>
<evidence type="ECO:0000256" key="2">
    <source>
        <dbReference type="ARBA" id="ARBA00022448"/>
    </source>
</evidence>
<dbReference type="PIRSF" id="PIRSF032184">
    <property type="entry name" value="ATPase_V1_H"/>
    <property type="match status" value="1"/>
</dbReference>
<dbReference type="Gene3D" id="1.25.40.150">
    <property type="entry name" value="V-type ATPase, subunit H, C-terminal domain"/>
    <property type="match status" value="1"/>
</dbReference>
<name>A0AAV5ACY3_9AGAM</name>
<dbReference type="Gene3D" id="1.25.10.10">
    <property type="entry name" value="Leucine-rich Repeat Variant"/>
    <property type="match status" value="1"/>
</dbReference>
<evidence type="ECO:0000256" key="5">
    <source>
        <dbReference type="PIRNR" id="PIRNR032184"/>
    </source>
</evidence>
<comment type="caution">
    <text evidence="7">The sequence shown here is derived from an EMBL/GenBank/DDBJ whole genome shotgun (WGS) entry which is preliminary data.</text>
</comment>
<dbReference type="PANTHER" id="PTHR10698:SF0">
    <property type="entry name" value="V-TYPE PROTON ATPASE SUBUNIT H"/>
    <property type="match status" value="1"/>
</dbReference>
<accession>A0AAV5ACY3</accession>